<dbReference type="Proteomes" id="UP001360560">
    <property type="component" value="Unassembled WGS sequence"/>
</dbReference>
<gene>
    <name evidence="2" type="ORF">DASC09_028220</name>
</gene>
<feature type="transmembrane region" description="Helical" evidence="1">
    <location>
        <begin position="230"/>
        <end position="247"/>
    </location>
</feature>
<protein>
    <submittedName>
        <fullName evidence="2">Uncharacterized protein</fullName>
    </submittedName>
</protein>
<evidence type="ECO:0000313" key="3">
    <source>
        <dbReference type="Proteomes" id="UP001360560"/>
    </source>
</evidence>
<feature type="transmembrane region" description="Helical" evidence="1">
    <location>
        <begin position="180"/>
        <end position="201"/>
    </location>
</feature>
<evidence type="ECO:0000256" key="1">
    <source>
        <dbReference type="SAM" id="Phobius"/>
    </source>
</evidence>
<dbReference type="Pfam" id="PF12351">
    <property type="entry name" value="Fig1"/>
    <property type="match status" value="1"/>
</dbReference>
<comment type="caution">
    <text evidence="2">The sequence shown here is derived from an EMBL/GenBank/DDBJ whole genome shotgun (WGS) entry which is preliminary data.</text>
</comment>
<organism evidence="2 3">
    <name type="scientific">Saccharomycopsis crataegensis</name>
    <dbReference type="NCBI Taxonomy" id="43959"/>
    <lineage>
        <taxon>Eukaryota</taxon>
        <taxon>Fungi</taxon>
        <taxon>Dikarya</taxon>
        <taxon>Ascomycota</taxon>
        <taxon>Saccharomycotina</taxon>
        <taxon>Saccharomycetes</taxon>
        <taxon>Saccharomycopsidaceae</taxon>
        <taxon>Saccharomycopsis</taxon>
    </lineage>
</organism>
<dbReference type="InterPro" id="IPR033481">
    <property type="entry name" value="Dni1/Fig1"/>
</dbReference>
<keyword evidence="1" id="KW-0472">Membrane</keyword>
<keyword evidence="3" id="KW-1185">Reference proteome</keyword>
<accession>A0AAV5QLS9</accession>
<keyword evidence="1" id="KW-0812">Transmembrane</keyword>
<name>A0AAV5QLS9_9ASCO</name>
<feature type="transmembrane region" description="Helical" evidence="1">
    <location>
        <begin position="125"/>
        <end position="146"/>
    </location>
</feature>
<dbReference type="EMBL" id="BTFZ01000006">
    <property type="protein sequence ID" value="GMM35497.1"/>
    <property type="molecule type" value="Genomic_DNA"/>
</dbReference>
<sequence length="268" mass="29904">MYQTIISSGIAFVSPVLLTIAFGLSVGILFYPTILTLTLTPDTSIYSLIQSSSPKLVDISVAINLRSICIKNSNARSVCQSTFDSVTLSSYNITLYASSNVSTNYLDLPQVAQTYQVDYLTRIRYFYIAMTSIIAVLLISHTISLATGNLKSMATIGEFVLKRITKHDRFSQISRIVSKIHMWLVVILNGLGFFAALHLVFNLQVIKATIAEVSLNIIHVKLAGKFQACVWAQLTMFLSILAMRLIFWQVSRIKRVDEVKIDIIQPKV</sequence>
<dbReference type="GO" id="GO:0016020">
    <property type="term" value="C:membrane"/>
    <property type="evidence" value="ECO:0007669"/>
    <property type="project" value="InterPro"/>
</dbReference>
<proteinExistence type="predicted"/>
<dbReference type="RefSeq" id="XP_064852497.1">
    <property type="nucleotide sequence ID" value="XM_064996425.1"/>
</dbReference>
<keyword evidence="1" id="KW-1133">Transmembrane helix</keyword>
<dbReference type="GeneID" id="90073476"/>
<evidence type="ECO:0000313" key="2">
    <source>
        <dbReference type="EMBL" id="GMM35497.1"/>
    </source>
</evidence>
<feature type="transmembrane region" description="Helical" evidence="1">
    <location>
        <begin position="12"/>
        <end position="34"/>
    </location>
</feature>
<dbReference type="AlphaFoldDB" id="A0AAV5QLS9"/>
<reference evidence="2 3" key="1">
    <citation type="journal article" date="2023" name="Elife">
        <title>Identification of key yeast species and microbe-microbe interactions impacting larval growth of Drosophila in the wild.</title>
        <authorList>
            <person name="Mure A."/>
            <person name="Sugiura Y."/>
            <person name="Maeda R."/>
            <person name="Honda K."/>
            <person name="Sakurai N."/>
            <person name="Takahashi Y."/>
            <person name="Watada M."/>
            <person name="Katoh T."/>
            <person name="Gotoh A."/>
            <person name="Gotoh Y."/>
            <person name="Taniguchi I."/>
            <person name="Nakamura K."/>
            <person name="Hayashi T."/>
            <person name="Katayama T."/>
            <person name="Uemura T."/>
            <person name="Hattori Y."/>
        </authorList>
    </citation>
    <scope>NUCLEOTIDE SEQUENCE [LARGE SCALE GENOMIC DNA]</scope>
    <source>
        <strain evidence="2 3">SC-9</strain>
    </source>
</reference>